<feature type="region of interest" description="Disordered" evidence="3">
    <location>
        <begin position="1079"/>
        <end position="1106"/>
    </location>
</feature>
<gene>
    <name evidence="4" type="ORF">B0I35DRAFT_473963</name>
</gene>
<dbReference type="OrthoDB" id="29013at2759"/>
<dbReference type="EMBL" id="JAGPNK010000001">
    <property type="protein sequence ID" value="KAH7329347.1"/>
    <property type="molecule type" value="Genomic_DNA"/>
</dbReference>
<comment type="function">
    <text evidence="1">Involved in endocytosis.</text>
</comment>
<feature type="compositionally biased region" description="Basic residues" evidence="3">
    <location>
        <begin position="801"/>
        <end position="815"/>
    </location>
</feature>
<feature type="compositionally biased region" description="Polar residues" evidence="3">
    <location>
        <begin position="855"/>
        <end position="883"/>
    </location>
</feature>
<dbReference type="AlphaFoldDB" id="A0A8K0T8M5"/>
<feature type="region of interest" description="Disordered" evidence="3">
    <location>
        <begin position="705"/>
        <end position="758"/>
    </location>
</feature>
<comment type="similarity">
    <text evidence="2">Belongs to the YPP1 family.</text>
</comment>
<dbReference type="InterPro" id="IPR011990">
    <property type="entry name" value="TPR-like_helical_dom_sf"/>
</dbReference>
<organism evidence="4 5">
    <name type="scientific">Stachybotrys elegans</name>
    <dbReference type="NCBI Taxonomy" id="80388"/>
    <lineage>
        <taxon>Eukaryota</taxon>
        <taxon>Fungi</taxon>
        <taxon>Dikarya</taxon>
        <taxon>Ascomycota</taxon>
        <taxon>Pezizomycotina</taxon>
        <taxon>Sordariomycetes</taxon>
        <taxon>Hypocreomycetidae</taxon>
        <taxon>Hypocreales</taxon>
        <taxon>Stachybotryaceae</taxon>
        <taxon>Stachybotrys</taxon>
    </lineage>
</organism>
<feature type="region of interest" description="Disordered" evidence="3">
    <location>
        <begin position="852"/>
        <end position="887"/>
    </location>
</feature>
<evidence type="ECO:0008006" key="6">
    <source>
        <dbReference type="Google" id="ProtNLM"/>
    </source>
</evidence>
<dbReference type="Gene3D" id="1.25.40.10">
    <property type="entry name" value="Tetratricopeptide repeat domain"/>
    <property type="match status" value="2"/>
</dbReference>
<dbReference type="SMART" id="SM00028">
    <property type="entry name" value="TPR"/>
    <property type="match status" value="5"/>
</dbReference>
<dbReference type="PANTHER" id="PTHR23083:SF464">
    <property type="entry name" value="TETRATRICOPEPTIDE REPEAT DOMAIN 7, ISOFORM A"/>
    <property type="match status" value="1"/>
</dbReference>
<evidence type="ECO:0000256" key="3">
    <source>
        <dbReference type="SAM" id="MobiDB-lite"/>
    </source>
</evidence>
<feature type="compositionally biased region" description="Low complexity" evidence="3">
    <location>
        <begin position="739"/>
        <end position="756"/>
    </location>
</feature>
<evidence type="ECO:0000313" key="5">
    <source>
        <dbReference type="Proteomes" id="UP000813444"/>
    </source>
</evidence>
<feature type="compositionally biased region" description="Polar residues" evidence="3">
    <location>
        <begin position="1083"/>
        <end position="1097"/>
    </location>
</feature>
<reference evidence="4" key="1">
    <citation type="journal article" date="2021" name="Nat. Commun.">
        <title>Genetic determinants of endophytism in the Arabidopsis root mycobiome.</title>
        <authorList>
            <person name="Mesny F."/>
            <person name="Miyauchi S."/>
            <person name="Thiergart T."/>
            <person name="Pickel B."/>
            <person name="Atanasova L."/>
            <person name="Karlsson M."/>
            <person name="Huettel B."/>
            <person name="Barry K.W."/>
            <person name="Haridas S."/>
            <person name="Chen C."/>
            <person name="Bauer D."/>
            <person name="Andreopoulos W."/>
            <person name="Pangilinan J."/>
            <person name="LaButti K."/>
            <person name="Riley R."/>
            <person name="Lipzen A."/>
            <person name="Clum A."/>
            <person name="Drula E."/>
            <person name="Henrissat B."/>
            <person name="Kohler A."/>
            <person name="Grigoriev I.V."/>
            <person name="Martin F.M."/>
            <person name="Hacquard S."/>
        </authorList>
    </citation>
    <scope>NUCLEOTIDE SEQUENCE</scope>
    <source>
        <strain evidence="4">MPI-CAGE-CH-0235</strain>
    </source>
</reference>
<evidence type="ECO:0000256" key="1">
    <source>
        <dbReference type="ARBA" id="ARBA00002550"/>
    </source>
</evidence>
<evidence type="ECO:0000313" key="4">
    <source>
        <dbReference type="EMBL" id="KAH7329347.1"/>
    </source>
</evidence>
<dbReference type="PANTHER" id="PTHR23083">
    <property type="entry name" value="TETRATRICOPEPTIDE REPEAT PROTEIN, TPR"/>
    <property type="match status" value="1"/>
</dbReference>
<name>A0A8K0T8M5_9HYPO</name>
<dbReference type="SUPFAM" id="SSF48452">
    <property type="entry name" value="TPR-like"/>
    <property type="match status" value="1"/>
</dbReference>
<protein>
    <recommendedName>
        <fullName evidence="6">Filamentation protein</fullName>
    </recommendedName>
</protein>
<feature type="region of interest" description="Disordered" evidence="3">
    <location>
        <begin position="773"/>
        <end position="821"/>
    </location>
</feature>
<dbReference type="Proteomes" id="UP000813444">
    <property type="component" value="Unassembled WGS sequence"/>
</dbReference>
<proteinExistence type="inferred from homology"/>
<feature type="compositionally biased region" description="Polar residues" evidence="3">
    <location>
        <begin position="784"/>
        <end position="796"/>
    </location>
</feature>
<evidence type="ECO:0000256" key="2">
    <source>
        <dbReference type="ARBA" id="ARBA00038251"/>
    </source>
</evidence>
<dbReference type="InterPro" id="IPR051722">
    <property type="entry name" value="Endocytosis_PI4K-reg_protein"/>
</dbReference>
<accession>A0A8K0T8M5</accession>
<comment type="caution">
    <text evidence="4">The sequence shown here is derived from an EMBL/GenBank/DDBJ whole genome shotgun (WGS) entry which is preliminary data.</text>
</comment>
<sequence>MSTKAANYLALLDKARCEAQWSEVPELVRKARKHAPDRSCLTLTAETECAISQITLQAASAPTPEEAADHKEKLSVKIPQLQEAISSEATYLEDKFQAEVCLGWLHWALADYSEAWSCLPKLAHVQFESLDSVSETTITSAMKAAYLSANTLIRTGERNEALAAFQSGLPFLARVWSGQPIHAQLRYWSEMYLTEFCMLSAQMLHGGEASLEASDSLTCFRAWAKYWEALSGLRTGGHGFKGSVPRRQVWNEYYMALSRVLEENLPVPTGYVGKITGDMPARTRLRIELKNAEASYQALLMAETKFPSAHESRPEVEAFVQLVVKNWAILCGRGWREQDLGQGGRSSISRGVLDTLYLAAANTYHSPAVLRSLFLVHLSLAEFDLAFKAFDSYMEIIHKAKARVEKTGIIEDNLDDDGTVLETMAQCIMALCRYGYKQSAEKARQLGAELEDWLAKLPQNKGLENGASAHSDIGDKSHPEAAVEPQIIALAWQAIGLAHAHWSRITHEAASRTEIQAKAIRCLRRSLASDLGRSKDVRSFFALALLLAERRDLSTAIELVRSALMTGKGQEESYHLLCGSYWHERSLIALWNLLALLLSARQDYLMAARACEGALEQFKNPAILFGTTDPNLGGSQTRGEPPQAKGLVDEMDDVEKENILEVKITQLALIEVLEGPEVAVNASYELLTLFQRLFGNIAAQSTLSLPKAEEPPKTSSGRSVRASLFGSKTDRSRPPTRQISIAATSQTSPSSPISPTRPMTAQTMASIAPTIQVTEENGGRSPRTKQGGSVQRQQSESGRRNSLRKRDRSQSRRRASSVGDAPILAPALAPATIVDGESFFTPAAERAEIDFASSGKAQASRTASFSRSHIIRSPNSQLSTNTKSTERSDITVEGIHVSTNILPLVQFPKDTERSQRTAILIRVWLIIAGFYRRAGMLSDCRGAISEAQKLVQGLEAEATRDPSGSSGIKGSSRWAEHKSIDDLWGDIWTELGLLSQAKDELYTARSDFESALTHCPDHPGATVGLSNILLDVYSEKLRPAPAIPSLNIEAFLKPPSKPAMPAEVPKAVVKTLPSTPLGLGGSSIASSTKTDNSPSTPDTDEDLPAPYKATRLPLVDRLAARDRAFALLSGLTRLGSGWNYSEAWFALARAHEESGQPDKAKEVLWWCVELEEAAGVRDWRSLGSGGYVV</sequence>
<keyword evidence="5" id="KW-1185">Reference proteome</keyword>
<dbReference type="InterPro" id="IPR019734">
    <property type="entry name" value="TPR_rpt"/>
</dbReference>